<reference evidence="1 2" key="1">
    <citation type="submission" date="2020-06" db="EMBL/GenBank/DDBJ databases">
        <authorList>
            <person name="Voronona O.L."/>
            <person name="Aksenova E.I."/>
            <person name="Kunda M.S."/>
            <person name="Semenov A.N."/>
            <person name="Ryzhova N."/>
        </authorList>
    </citation>
    <scope>NUCLEOTIDE SEQUENCE [LARGE SCALE GENOMIC DNA]</scope>
    <source>
        <strain evidence="1 2">MPKMM3633</strain>
    </source>
</reference>
<dbReference type="EMBL" id="CP054301">
    <property type="protein sequence ID" value="QKK80168.1"/>
    <property type="molecule type" value="Genomic_DNA"/>
</dbReference>
<dbReference type="Proteomes" id="UP000509371">
    <property type="component" value="Chromosome"/>
</dbReference>
<proteinExistence type="predicted"/>
<accession>A0A859CUT0</accession>
<evidence type="ECO:0000313" key="2">
    <source>
        <dbReference type="Proteomes" id="UP000509371"/>
    </source>
</evidence>
<dbReference type="KEGG" id="mpri:MP3633_1434"/>
<sequence length="39" mass="4776">MTIYDRGKMTLLEKAKNNKEREDKTPCLRAFYARRRRSK</sequence>
<organism evidence="1 2">
    <name type="scientific">Marinomonas primoryensis</name>
    <dbReference type="NCBI Taxonomy" id="178399"/>
    <lineage>
        <taxon>Bacteria</taxon>
        <taxon>Pseudomonadati</taxon>
        <taxon>Pseudomonadota</taxon>
        <taxon>Gammaproteobacteria</taxon>
        <taxon>Oceanospirillales</taxon>
        <taxon>Oceanospirillaceae</taxon>
        <taxon>Marinomonas</taxon>
    </lineage>
</organism>
<name>A0A859CUT0_9GAMM</name>
<gene>
    <name evidence="1" type="ORF">MP3633_1434</name>
</gene>
<evidence type="ECO:0000313" key="1">
    <source>
        <dbReference type="EMBL" id="QKK80168.1"/>
    </source>
</evidence>
<protein>
    <submittedName>
        <fullName evidence="1">Uncharacterized protein</fullName>
    </submittedName>
</protein>
<dbReference type="AlphaFoldDB" id="A0A859CUT0"/>